<dbReference type="EMBL" id="MU003522">
    <property type="protein sequence ID" value="KAF2466871.1"/>
    <property type="molecule type" value="Genomic_DNA"/>
</dbReference>
<gene>
    <name evidence="1" type="ORF">BDR25DRAFT_358932</name>
</gene>
<evidence type="ECO:0000313" key="1">
    <source>
        <dbReference type="EMBL" id="KAF2466871.1"/>
    </source>
</evidence>
<name>A0ACB6QJ15_9PLEO</name>
<dbReference type="Proteomes" id="UP000799755">
    <property type="component" value="Unassembled WGS sequence"/>
</dbReference>
<organism evidence="1 2">
    <name type="scientific">Lindgomyces ingoldianus</name>
    <dbReference type="NCBI Taxonomy" id="673940"/>
    <lineage>
        <taxon>Eukaryota</taxon>
        <taxon>Fungi</taxon>
        <taxon>Dikarya</taxon>
        <taxon>Ascomycota</taxon>
        <taxon>Pezizomycotina</taxon>
        <taxon>Dothideomycetes</taxon>
        <taxon>Pleosporomycetidae</taxon>
        <taxon>Pleosporales</taxon>
        <taxon>Lindgomycetaceae</taxon>
        <taxon>Lindgomyces</taxon>
    </lineage>
</organism>
<protein>
    <submittedName>
        <fullName evidence="1">Uncharacterized protein</fullName>
    </submittedName>
</protein>
<reference evidence="1" key="1">
    <citation type="journal article" date="2020" name="Stud. Mycol.">
        <title>101 Dothideomycetes genomes: a test case for predicting lifestyles and emergence of pathogens.</title>
        <authorList>
            <person name="Haridas S."/>
            <person name="Albert R."/>
            <person name="Binder M."/>
            <person name="Bloem J."/>
            <person name="Labutti K."/>
            <person name="Salamov A."/>
            <person name="Andreopoulos B."/>
            <person name="Baker S."/>
            <person name="Barry K."/>
            <person name="Bills G."/>
            <person name="Bluhm B."/>
            <person name="Cannon C."/>
            <person name="Castanera R."/>
            <person name="Culley D."/>
            <person name="Daum C."/>
            <person name="Ezra D."/>
            <person name="Gonzalez J."/>
            <person name="Henrissat B."/>
            <person name="Kuo A."/>
            <person name="Liang C."/>
            <person name="Lipzen A."/>
            <person name="Lutzoni F."/>
            <person name="Magnuson J."/>
            <person name="Mondo S."/>
            <person name="Nolan M."/>
            <person name="Ohm R."/>
            <person name="Pangilinan J."/>
            <person name="Park H.-J."/>
            <person name="Ramirez L."/>
            <person name="Alfaro M."/>
            <person name="Sun H."/>
            <person name="Tritt A."/>
            <person name="Yoshinaga Y."/>
            <person name="Zwiers L.-H."/>
            <person name="Turgeon B."/>
            <person name="Goodwin S."/>
            <person name="Spatafora J."/>
            <person name="Crous P."/>
            <person name="Grigoriev I."/>
        </authorList>
    </citation>
    <scope>NUCLEOTIDE SEQUENCE</scope>
    <source>
        <strain evidence="1">ATCC 200398</strain>
    </source>
</reference>
<sequence length="555" mass="62509">MSLLTAEEAAPDSKIQPARKRKSYPDADGTKKRQKIPPPSLRRSSRVGRGQRNIRRDLYYEENTAAITKLKDIFPFLQLPRELRDEIYHWMWVGTVFKYRYSNLLANIGYSPDAYNPDAYKSRRLSVTRKFHRQKPALPIWLQLSRQILKEGMEQFYRVAKFQAYWTSWPVLKKMKFSKMLTLDKVQKIDLPPTTLLALHCERLGLYRAPVLRTSPTVHRPIQDLIKGTISLKEITLRFGFQPVVCRDLSVHKEEQSLFDFDRVPTGLSRVTVGIGFGEWVGCPASVNPDTKRNRSILLRATGEKDASIYGLGSHEESTLEVTLWGIYSGGAKSQRLGFGSPIHVFHQCFSGNNAVETGAMSSSAPISNFITNLSPRNLDQGFSHLALSDCDKPVGRVSAGSDGGTVPLISDPNQVHTPTAPANQSTGAGKGQLHLCRIEGFEAFSRYMEMRGDATFLQRKTTGYTKILLGSNAGFYSSKFLQTPAKPHFRRFSDEIPNPLPTSDITPRRSKNYIHYTWLHKTPSQPPVTIESPATEKQNTTRPTHNASQQADDP</sequence>
<accession>A0ACB6QJ15</accession>
<evidence type="ECO:0000313" key="2">
    <source>
        <dbReference type="Proteomes" id="UP000799755"/>
    </source>
</evidence>
<keyword evidence="2" id="KW-1185">Reference proteome</keyword>
<comment type="caution">
    <text evidence="1">The sequence shown here is derived from an EMBL/GenBank/DDBJ whole genome shotgun (WGS) entry which is preliminary data.</text>
</comment>
<proteinExistence type="predicted"/>